<protein>
    <submittedName>
        <fullName evidence="1">Uncharacterized protein</fullName>
    </submittedName>
</protein>
<dbReference type="EMBL" id="AEDQ01000029">
    <property type="protein sequence ID" value="EFL43767.1"/>
    <property type="molecule type" value="Genomic_DNA"/>
</dbReference>
<organism evidence="1 2">
    <name type="scientific">Fannyhessea vaginae PB189-T1-4</name>
    <dbReference type="NCBI Taxonomy" id="866774"/>
    <lineage>
        <taxon>Bacteria</taxon>
        <taxon>Bacillati</taxon>
        <taxon>Actinomycetota</taxon>
        <taxon>Coriobacteriia</taxon>
        <taxon>Coriobacteriales</taxon>
        <taxon>Atopobiaceae</taxon>
        <taxon>Fannyhessea</taxon>
    </lineage>
</organism>
<dbReference type="Proteomes" id="UP000004431">
    <property type="component" value="Unassembled WGS sequence"/>
</dbReference>
<evidence type="ECO:0000313" key="1">
    <source>
        <dbReference type="EMBL" id="EFL43767.1"/>
    </source>
</evidence>
<proteinExistence type="predicted"/>
<sequence>MNYGVKMQLKDIALNSDGDDVYSHNEMRKTRKKCTRIKDAQETCVA</sequence>
<keyword evidence="2" id="KW-1185">Reference proteome</keyword>
<reference evidence="1 2" key="1">
    <citation type="submission" date="2010-08" db="EMBL/GenBank/DDBJ databases">
        <authorList>
            <person name="Durkin A.S."/>
            <person name="Madupu R."/>
            <person name="Torralba M."/>
            <person name="Gillis M."/>
            <person name="Methe B."/>
            <person name="Sutton G."/>
            <person name="Nelson K.E."/>
        </authorList>
    </citation>
    <scope>NUCLEOTIDE SEQUENCE [LARGE SCALE GENOMIC DNA]</scope>
    <source>
        <strain evidence="1 2">PB189-T1-4</strain>
    </source>
</reference>
<gene>
    <name evidence="1" type="ORF">HMPREF9248_0534</name>
</gene>
<comment type="caution">
    <text evidence="1">The sequence shown here is derived from an EMBL/GenBank/DDBJ whole genome shotgun (WGS) entry which is preliminary data.</text>
</comment>
<accession>A0ABP2IYN3</accession>
<name>A0ABP2IYN3_9ACTN</name>
<evidence type="ECO:0000313" key="2">
    <source>
        <dbReference type="Proteomes" id="UP000004431"/>
    </source>
</evidence>